<reference evidence="2 3" key="1">
    <citation type="submission" date="2018-02" db="EMBL/GenBank/DDBJ databases">
        <title>Genomic Encyclopedia of Archaeal and Bacterial Type Strains, Phase II (KMG-II): from individual species to whole genera.</title>
        <authorList>
            <person name="Goeker M."/>
        </authorList>
    </citation>
    <scope>NUCLEOTIDE SEQUENCE [LARGE SCALE GENOMIC DNA]</scope>
    <source>
        <strain evidence="2 3">DSM 15099</strain>
    </source>
</reference>
<accession>A0A2S6FZI6</accession>
<evidence type="ECO:0008006" key="4">
    <source>
        <dbReference type="Google" id="ProtNLM"/>
    </source>
</evidence>
<feature type="transmembrane region" description="Helical" evidence="1">
    <location>
        <begin position="6"/>
        <end position="30"/>
    </location>
</feature>
<feature type="transmembrane region" description="Helical" evidence="1">
    <location>
        <begin position="86"/>
        <end position="106"/>
    </location>
</feature>
<evidence type="ECO:0000313" key="2">
    <source>
        <dbReference type="EMBL" id="PPK49040.1"/>
    </source>
</evidence>
<gene>
    <name evidence="2" type="ORF">BD821_103169</name>
</gene>
<feature type="transmembrane region" description="Helical" evidence="1">
    <location>
        <begin position="62"/>
        <end position="80"/>
    </location>
</feature>
<name>A0A2S6FZI6_9CLOT</name>
<comment type="caution">
    <text evidence="2">The sequence shown here is derived from an EMBL/GenBank/DDBJ whole genome shotgun (WGS) entry which is preliminary data.</text>
</comment>
<keyword evidence="1" id="KW-0812">Transmembrane</keyword>
<sequence>MNITSISVSYVFLVILIINLLCFLYFKFLFVSSSKENKKHDTIVGNMKDPDSWRKTNNRMSYTSLFWSLISLILFIYTKFFLNSMLINIFIPFAYIFIIIISFLVLSRKK</sequence>
<dbReference type="Proteomes" id="UP000239863">
    <property type="component" value="Unassembled WGS sequence"/>
</dbReference>
<dbReference type="EMBL" id="PTIS01000003">
    <property type="protein sequence ID" value="PPK49040.1"/>
    <property type="molecule type" value="Genomic_DNA"/>
</dbReference>
<evidence type="ECO:0000256" key="1">
    <source>
        <dbReference type="SAM" id="Phobius"/>
    </source>
</evidence>
<dbReference type="OrthoDB" id="1934060at2"/>
<evidence type="ECO:0000313" key="3">
    <source>
        <dbReference type="Proteomes" id="UP000239863"/>
    </source>
</evidence>
<proteinExistence type="predicted"/>
<dbReference type="STRING" id="37659.GCA_000703125_02097"/>
<dbReference type="AlphaFoldDB" id="A0A2S6FZI6"/>
<protein>
    <recommendedName>
        <fullName evidence="4">SdpI/YhfL family protein</fullName>
    </recommendedName>
</protein>
<keyword evidence="1" id="KW-0472">Membrane</keyword>
<organism evidence="2 3">
    <name type="scientific">Clostridium algidicarnis DSM 15099</name>
    <dbReference type="NCBI Taxonomy" id="1121295"/>
    <lineage>
        <taxon>Bacteria</taxon>
        <taxon>Bacillati</taxon>
        <taxon>Bacillota</taxon>
        <taxon>Clostridia</taxon>
        <taxon>Eubacteriales</taxon>
        <taxon>Clostridiaceae</taxon>
        <taxon>Clostridium</taxon>
    </lineage>
</organism>
<keyword evidence="1" id="KW-1133">Transmembrane helix</keyword>